<gene>
    <name evidence="2" type="ORF">SVUK_LOCUS2681</name>
</gene>
<name>A0A3P7IIE4_STRVU</name>
<accession>A0A3P7IIE4</accession>
<feature type="transmembrane region" description="Helical" evidence="1">
    <location>
        <begin position="15"/>
        <end position="38"/>
    </location>
</feature>
<dbReference type="AlphaFoldDB" id="A0A3P7IIE4"/>
<evidence type="ECO:0000313" key="3">
    <source>
        <dbReference type="Proteomes" id="UP000270094"/>
    </source>
</evidence>
<dbReference type="OrthoDB" id="370281at2759"/>
<evidence type="ECO:0000313" key="2">
    <source>
        <dbReference type="EMBL" id="VDM67683.1"/>
    </source>
</evidence>
<reference evidence="2 3" key="1">
    <citation type="submission" date="2018-11" db="EMBL/GenBank/DDBJ databases">
        <authorList>
            <consortium name="Pathogen Informatics"/>
        </authorList>
    </citation>
    <scope>NUCLEOTIDE SEQUENCE [LARGE SCALE GENOMIC DNA]</scope>
</reference>
<keyword evidence="1" id="KW-1133">Transmembrane helix</keyword>
<protein>
    <submittedName>
        <fullName evidence="2">Uncharacterized protein</fullName>
    </submittedName>
</protein>
<organism evidence="2 3">
    <name type="scientific">Strongylus vulgaris</name>
    <name type="common">Blood worm</name>
    <dbReference type="NCBI Taxonomy" id="40348"/>
    <lineage>
        <taxon>Eukaryota</taxon>
        <taxon>Metazoa</taxon>
        <taxon>Ecdysozoa</taxon>
        <taxon>Nematoda</taxon>
        <taxon>Chromadorea</taxon>
        <taxon>Rhabditida</taxon>
        <taxon>Rhabditina</taxon>
        <taxon>Rhabditomorpha</taxon>
        <taxon>Strongyloidea</taxon>
        <taxon>Strongylidae</taxon>
        <taxon>Strongylus</taxon>
    </lineage>
</organism>
<evidence type="ECO:0000256" key="1">
    <source>
        <dbReference type="SAM" id="Phobius"/>
    </source>
</evidence>
<sequence>MYAMAMWSWTSKQTVVYIGILQAVNGAASVLVYAGFVIKLGDYVSKGRERIWTMIGLALGLLYHVVTFPYPWGPTLKFTPAQSESTLMAS</sequence>
<keyword evidence="3" id="KW-1185">Reference proteome</keyword>
<dbReference type="Proteomes" id="UP000270094">
    <property type="component" value="Unassembled WGS sequence"/>
</dbReference>
<keyword evidence="1" id="KW-0812">Transmembrane</keyword>
<dbReference type="EMBL" id="UYYB01006198">
    <property type="protein sequence ID" value="VDM67683.1"/>
    <property type="molecule type" value="Genomic_DNA"/>
</dbReference>
<proteinExistence type="predicted"/>
<keyword evidence="1" id="KW-0472">Membrane</keyword>
<feature type="transmembrane region" description="Helical" evidence="1">
    <location>
        <begin position="50"/>
        <end position="70"/>
    </location>
</feature>